<name>A0ACB8WMT5_9TELE</name>
<proteinExistence type="predicted"/>
<keyword evidence="2" id="KW-1185">Reference proteome</keyword>
<reference evidence="1" key="1">
    <citation type="submission" date="2022-04" db="EMBL/GenBank/DDBJ databases">
        <title>Jade perch genome.</title>
        <authorList>
            <person name="Chao B."/>
        </authorList>
    </citation>
    <scope>NUCLEOTIDE SEQUENCE</scope>
    <source>
        <strain evidence="1">CB-2022</strain>
    </source>
</reference>
<dbReference type="Proteomes" id="UP000831701">
    <property type="component" value="Chromosome 8"/>
</dbReference>
<gene>
    <name evidence="1" type="ORF">L3Q82_026083</name>
</gene>
<dbReference type="EMBL" id="CM041538">
    <property type="protein sequence ID" value="KAI3369124.1"/>
    <property type="molecule type" value="Genomic_DNA"/>
</dbReference>
<protein>
    <submittedName>
        <fullName evidence="1">Uncharacterized protein</fullName>
    </submittedName>
</protein>
<accession>A0ACB8WMT5</accession>
<evidence type="ECO:0000313" key="1">
    <source>
        <dbReference type="EMBL" id="KAI3369124.1"/>
    </source>
</evidence>
<sequence>MTLLSELRRKRPDTGMVPSLNRHLTVVEGFVCPNDPRSYVVEGHYAPGRVSHGKQVLGDGPETKSGSEAHHEKKNIKDRYVARIGVTGAPPWSQAWGWGSQASAWWPGLCPRDPARGSARNGVHVGPPSVGSPPAGSSLRGAGPSTTLELPRVSVAASWCGLAHSSPAQPPRVGVHPGEQRGSLPCAFGLGIGLLLLFLCLRAEQQYRVPSLLGVPGRGCPSVHMAPGHPRRKVRSCGPRKVSGACRGGNPRTRVVDRTPEVRDAVRLKKESYRTMLACGTPDAQD</sequence>
<comment type="caution">
    <text evidence="1">The sequence shown here is derived from an EMBL/GenBank/DDBJ whole genome shotgun (WGS) entry which is preliminary data.</text>
</comment>
<organism evidence="1 2">
    <name type="scientific">Scortum barcoo</name>
    <name type="common">barcoo grunter</name>
    <dbReference type="NCBI Taxonomy" id="214431"/>
    <lineage>
        <taxon>Eukaryota</taxon>
        <taxon>Metazoa</taxon>
        <taxon>Chordata</taxon>
        <taxon>Craniata</taxon>
        <taxon>Vertebrata</taxon>
        <taxon>Euteleostomi</taxon>
        <taxon>Actinopterygii</taxon>
        <taxon>Neopterygii</taxon>
        <taxon>Teleostei</taxon>
        <taxon>Neoteleostei</taxon>
        <taxon>Acanthomorphata</taxon>
        <taxon>Eupercaria</taxon>
        <taxon>Centrarchiformes</taxon>
        <taxon>Terapontoidei</taxon>
        <taxon>Terapontidae</taxon>
        <taxon>Scortum</taxon>
    </lineage>
</organism>
<evidence type="ECO:0000313" key="2">
    <source>
        <dbReference type="Proteomes" id="UP000831701"/>
    </source>
</evidence>